<evidence type="ECO:0000313" key="2">
    <source>
        <dbReference type="EMBL" id="HAF73288.1"/>
    </source>
</evidence>
<accession>A0A3B9QWK0</accession>
<evidence type="ECO:0000313" key="3">
    <source>
        <dbReference type="Proteomes" id="UP000260925"/>
    </source>
</evidence>
<comment type="caution">
    <text evidence="2">The sequence shown here is derived from an EMBL/GenBank/DDBJ whole genome shotgun (WGS) entry which is preliminary data.</text>
</comment>
<sequence length="419" mass="46432">MTEIGYARPPQTIGLRRSSEDNWDLRWPESIRVYSKMAREDSQVKSVLKAVIQPISRTPWRLSANGADPEVTRIIAEDLNLTVLGESLDDPVIRTPRRVSWAQHMRRALKWELVYGHAFFELVYDDATTTDDGLTHLRKIAPRHPDTIGKINIATDGGLESIEQRAVGDLANIEIPVDRMLAYRQDDDADDWVGESVLRAAYKHWRLKDQFLKLEATVLDRNGMGIPVAKAGYAATEDDMERLQDIVEGLRSGEYAGATVKSDEDLGVKGVSGQLVSPREAISYHDSQIARTALAHALNLDGKGGSYALAEVQMDLFFQSLNEIAQQLADTANQHLVRDMVYALTGDTEGPFPRIVFDTIEAKKTLTPTDMAALKNAGLLLAGPNTEAHLRRIYDLPADPLPPRGDGDDPGDEPGEEDQ</sequence>
<dbReference type="Proteomes" id="UP000260925">
    <property type="component" value="Unassembled WGS sequence"/>
</dbReference>
<feature type="region of interest" description="Disordered" evidence="1">
    <location>
        <begin position="395"/>
        <end position="419"/>
    </location>
</feature>
<protein>
    <recommendedName>
        <fullName evidence="4">Portal protein</fullName>
    </recommendedName>
</protein>
<dbReference type="AlphaFoldDB" id="A0A3B9QWK0"/>
<reference evidence="2 3" key="1">
    <citation type="journal article" date="2018" name="Nat. Biotechnol.">
        <title>A standardized bacterial taxonomy based on genome phylogeny substantially revises the tree of life.</title>
        <authorList>
            <person name="Parks D.H."/>
            <person name="Chuvochina M."/>
            <person name="Waite D.W."/>
            <person name="Rinke C."/>
            <person name="Skarshewski A."/>
            <person name="Chaumeil P.A."/>
            <person name="Hugenholtz P."/>
        </authorList>
    </citation>
    <scope>NUCLEOTIDE SEQUENCE [LARGE SCALE GENOMIC DNA]</scope>
    <source>
        <strain evidence="2">UBA9851</strain>
    </source>
</reference>
<organism evidence="2 3">
    <name type="scientific">Corynebacterium variabile</name>
    <dbReference type="NCBI Taxonomy" id="1727"/>
    <lineage>
        <taxon>Bacteria</taxon>
        <taxon>Bacillati</taxon>
        <taxon>Actinomycetota</taxon>
        <taxon>Actinomycetes</taxon>
        <taxon>Mycobacteriales</taxon>
        <taxon>Corynebacteriaceae</taxon>
        <taxon>Corynebacterium</taxon>
    </lineage>
</organism>
<name>A0A3B9QWK0_9CORY</name>
<evidence type="ECO:0008006" key="4">
    <source>
        <dbReference type="Google" id="ProtNLM"/>
    </source>
</evidence>
<dbReference type="InterPro" id="IPR009279">
    <property type="entry name" value="Portal_Mu"/>
</dbReference>
<dbReference type="EMBL" id="DMDD01000268">
    <property type="protein sequence ID" value="HAF73288.1"/>
    <property type="molecule type" value="Genomic_DNA"/>
</dbReference>
<gene>
    <name evidence="2" type="ORF">DCL06_11235</name>
</gene>
<dbReference type="Pfam" id="PF06074">
    <property type="entry name" value="Portal_Mu"/>
    <property type="match status" value="1"/>
</dbReference>
<feature type="compositionally biased region" description="Acidic residues" evidence="1">
    <location>
        <begin position="408"/>
        <end position="419"/>
    </location>
</feature>
<evidence type="ECO:0000256" key="1">
    <source>
        <dbReference type="SAM" id="MobiDB-lite"/>
    </source>
</evidence>
<proteinExistence type="predicted"/>